<organism evidence="11">
    <name type="scientific">Capitella teleta</name>
    <name type="common">Polychaete worm</name>
    <dbReference type="NCBI Taxonomy" id="283909"/>
    <lineage>
        <taxon>Eukaryota</taxon>
        <taxon>Metazoa</taxon>
        <taxon>Spiralia</taxon>
        <taxon>Lophotrochozoa</taxon>
        <taxon>Annelida</taxon>
        <taxon>Polychaeta</taxon>
        <taxon>Sedentaria</taxon>
        <taxon>Scolecida</taxon>
        <taxon>Capitellidae</taxon>
        <taxon>Capitella</taxon>
    </lineage>
</organism>
<dbReference type="InterPro" id="IPR000719">
    <property type="entry name" value="Prot_kinase_dom"/>
</dbReference>
<evidence type="ECO:0000256" key="8">
    <source>
        <dbReference type="PROSITE-ProRule" id="PRU10141"/>
    </source>
</evidence>
<dbReference type="InterPro" id="IPR011009">
    <property type="entry name" value="Kinase-like_dom_sf"/>
</dbReference>
<evidence type="ECO:0000256" key="2">
    <source>
        <dbReference type="ARBA" id="ARBA00022553"/>
    </source>
</evidence>
<dbReference type="PROSITE" id="PS00107">
    <property type="entry name" value="PROTEIN_KINASE_ATP"/>
    <property type="match status" value="1"/>
</dbReference>
<dbReference type="HOGENOM" id="CLU_000288_181_1_1"/>
<keyword evidence="3" id="KW-0808">Transferase</keyword>
<dbReference type="FunFam" id="1.10.510.10:FF:000624">
    <property type="entry name" value="Mitogen-activated protein kinase"/>
    <property type="match status" value="1"/>
</dbReference>
<reference evidence="12" key="3">
    <citation type="submission" date="2015-06" db="UniProtKB">
        <authorList>
            <consortium name="EnsemblMetazoa"/>
        </authorList>
    </citation>
    <scope>IDENTIFICATION</scope>
</reference>
<protein>
    <recommendedName>
        <fullName evidence="10">Protein kinase domain-containing protein</fullName>
    </recommendedName>
</protein>
<feature type="binding site" evidence="8">
    <location>
        <position position="56"/>
    </location>
    <ligand>
        <name>ATP</name>
        <dbReference type="ChEBI" id="CHEBI:30616"/>
    </ligand>
</feature>
<dbReference type="InterPro" id="IPR017441">
    <property type="entry name" value="Protein_kinase_ATP_BS"/>
</dbReference>
<dbReference type="EnsemblMetazoa" id="CapteT92430">
    <property type="protein sequence ID" value="CapteP92430"/>
    <property type="gene ID" value="CapteG92430"/>
</dbReference>
<feature type="domain" description="Protein kinase" evidence="10">
    <location>
        <begin position="26"/>
        <end position="318"/>
    </location>
</feature>
<dbReference type="GO" id="GO:0004707">
    <property type="term" value="F:MAP kinase activity"/>
    <property type="evidence" value="ECO:0007669"/>
    <property type="project" value="InterPro"/>
</dbReference>
<dbReference type="GO" id="GO:0005524">
    <property type="term" value="F:ATP binding"/>
    <property type="evidence" value="ECO:0007669"/>
    <property type="project" value="UniProtKB-UniRule"/>
</dbReference>
<dbReference type="InterPro" id="IPR050117">
    <property type="entry name" value="MAPK"/>
</dbReference>
<dbReference type="SMART" id="SM00220">
    <property type="entry name" value="S_TKc"/>
    <property type="match status" value="1"/>
</dbReference>
<dbReference type="OrthoDB" id="192887at2759"/>
<dbReference type="Pfam" id="PF00069">
    <property type="entry name" value="Pkinase"/>
    <property type="match status" value="1"/>
</dbReference>
<comment type="similarity">
    <text evidence="9">Belongs to the protein kinase superfamily.</text>
</comment>
<dbReference type="EMBL" id="KB302699">
    <property type="protein sequence ID" value="ELU03978.1"/>
    <property type="molecule type" value="Genomic_DNA"/>
</dbReference>
<evidence type="ECO:0000256" key="7">
    <source>
        <dbReference type="ARBA" id="ARBA00023306"/>
    </source>
</evidence>
<reference evidence="13" key="1">
    <citation type="submission" date="2012-12" db="EMBL/GenBank/DDBJ databases">
        <authorList>
            <person name="Hellsten U."/>
            <person name="Grimwood J."/>
            <person name="Chapman J.A."/>
            <person name="Shapiro H."/>
            <person name="Aerts A."/>
            <person name="Otillar R.P."/>
            <person name="Terry A.Y."/>
            <person name="Boore J.L."/>
            <person name="Simakov O."/>
            <person name="Marletaz F."/>
            <person name="Cho S.-J."/>
            <person name="Edsinger-Gonzales E."/>
            <person name="Havlak P."/>
            <person name="Kuo D.-H."/>
            <person name="Larsson T."/>
            <person name="Lv J."/>
            <person name="Arendt D."/>
            <person name="Savage R."/>
            <person name="Osoegawa K."/>
            <person name="de Jong P."/>
            <person name="Lindberg D.R."/>
            <person name="Seaver E.C."/>
            <person name="Weisblat D.A."/>
            <person name="Putnam N.H."/>
            <person name="Grigoriev I.V."/>
            <person name="Rokhsar D.S."/>
        </authorList>
    </citation>
    <scope>NUCLEOTIDE SEQUENCE</scope>
    <source>
        <strain evidence="13">I ESC-2004</strain>
    </source>
</reference>
<evidence type="ECO:0000313" key="11">
    <source>
        <dbReference type="EMBL" id="ELU03978.1"/>
    </source>
</evidence>
<dbReference type="OMA" id="YSHKEAT"/>
<keyword evidence="6 8" id="KW-0067">ATP-binding</keyword>
<proteinExistence type="inferred from homology"/>
<dbReference type="Proteomes" id="UP000014760">
    <property type="component" value="Unassembled WGS sequence"/>
</dbReference>
<dbReference type="PANTHER" id="PTHR24055">
    <property type="entry name" value="MITOGEN-ACTIVATED PROTEIN KINASE"/>
    <property type="match status" value="1"/>
</dbReference>
<evidence type="ECO:0000256" key="3">
    <source>
        <dbReference type="ARBA" id="ARBA00022679"/>
    </source>
</evidence>
<keyword evidence="5" id="KW-0418">Kinase</keyword>
<dbReference type="Gene3D" id="3.30.200.20">
    <property type="entry name" value="Phosphorylase Kinase, domain 1"/>
    <property type="match status" value="1"/>
</dbReference>
<dbReference type="Gene3D" id="1.10.510.10">
    <property type="entry name" value="Transferase(Phosphotransferase) domain 1"/>
    <property type="match status" value="1"/>
</dbReference>
<reference evidence="11 13" key="2">
    <citation type="journal article" date="2013" name="Nature">
        <title>Insights into bilaterian evolution from three spiralian genomes.</title>
        <authorList>
            <person name="Simakov O."/>
            <person name="Marletaz F."/>
            <person name="Cho S.J."/>
            <person name="Edsinger-Gonzales E."/>
            <person name="Havlak P."/>
            <person name="Hellsten U."/>
            <person name="Kuo D.H."/>
            <person name="Larsson T."/>
            <person name="Lv J."/>
            <person name="Arendt D."/>
            <person name="Savage R."/>
            <person name="Osoegawa K."/>
            <person name="de Jong P."/>
            <person name="Grimwood J."/>
            <person name="Chapman J.A."/>
            <person name="Shapiro H."/>
            <person name="Aerts A."/>
            <person name="Otillar R.P."/>
            <person name="Terry A.Y."/>
            <person name="Boore J.L."/>
            <person name="Grigoriev I.V."/>
            <person name="Lindberg D.R."/>
            <person name="Seaver E.C."/>
            <person name="Weisblat D.A."/>
            <person name="Putnam N.H."/>
            <person name="Rokhsar D.S."/>
        </authorList>
    </citation>
    <scope>NUCLEOTIDE SEQUENCE</scope>
    <source>
        <strain evidence="11 13">I ESC-2004</strain>
    </source>
</reference>
<keyword evidence="13" id="KW-1185">Reference proteome</keyword>
<keyword evidence="2" id="KW-0597">Phosphoprotein</keyword>
<keyword evidence="1 9" id="KW-0723">Serine/threonine-protein kinase</keyword>
<evidence type="ECO:0000256" key="5">
    <source>
        <dbReference type="ARBA" id="ARBA00022777"/>
    </source>
</evidence>
<name>R7UJM8_CAPTE</name>
<dbReference type="PROSITE" id="PS50011">
    <property type="entry name" value="PROTEIN_KINASE_DOM"/>
    <property type="match status" value="1"/>
</dbReference>
<accession>R7UJM8</accession>
<evidence type="ECO:0000256" key="4">
    <source>
        <dbReference type="ARBA" id="ARBA00022741"/>
    </source>
</evidence>
<evidence type="ECO:0000313" key="12">
    <source>
        <dbReference type="EnsemblMetazoa" id="CapteP92430"/>
    </source>
</evidence>
<dbReference type="PROSITE" id="PS00108">
    <property type="entry name" value="PROTEIN_KINASE_ST"/>
    <property type="match status" value="1"/>
</dbReference>
<dbReference type="EMBL" id="AMQN01008283">
    <property type="status" value="NOT_ANNOTATED_CDS"/>
    <property type="molecule type" value="Genomic_DNA"/>
</dbReference>
<dbReference type="AlphaFoldDB" id="R7UJM8"/>
<sequence length="350" mass="39253">MGEKRALSIDSSLLSPIGLHDLRGHFSDATVIGHGVTGLVYAATELRTKTRVAIKKLFFSTRRQCQAGLREIRFLRQMQHENIVSLRDILDAGGSPVKNEPSLDSAYLVQELLDTDLGRIIESKQLTAEHSKFICYQILRGLKYIHSANVVHRDLKPSNVMLNCDTLLVKIGDYGLARVVDPSYNHQGRLTENIGSCWYKAPEVILTPGKYNRAVDLWAVGCILAEMLLGSLLFCEPNEMSQVLKMIDTLHLSEADWSLVLGVMPNKLLKNQPMRPRQPLSTSLAHLDVSTYGFVEKLLTFDPACRPSATDALSDVYLSEYHLTQDEPCALRAFHIEHEVKLLSFKGYFS</sequence>
<evidence type="ECO:0000256" key="6">
    <source>
        <dbReference type="ARBA" id="ARBA00022840"/>
    </source>
</evidence>
<evidence type="ECO:0000256" key="1">
    <source>
        <dbReference type="ARBA" id="ARBA00022527"/>
    </source>
</evidence>
<evidence type="ECO:0000313" key="13">
    <source>
        <dbReference type="Proteomes" id="UP000014760"/>
    </source>
</evidence>
<keyword evidence="7" id="KW-0131">Cell cycle</keyword>
<dbReference type="InterPro" id="IPR008350">
    <property type="entry name" value="MAPK_ERK3/4"/>
</dbReference>
<dbReference type="InterPro" id="IPR008271">
    <property type="entry name" value="Ser/Thr_kinase_AS"/>
</dbReference>
<dbReference type="PRINTS" id="PR01771">
    <property type="entry name" value="ERK3ERK4MAPK"/>
</dbReference>
<gene>
    <name evidence="11" type="ORF">CAPTEDRAFT_92430</name>
</gene>
<keyword evidence="4 8" id="KW-0547">Nucleotide-binding</keyword>
<dbReference type="SUPFAM" id="SSF56112">
    <property type="entry name" value="Protein kinase-like (PK-like)"/>
    <property type="match status" value="1"/>
</dbReference>
<evidence type="ECO:0000256" key="9">
    <source>
        <dbReference type="RuleBase" id="RU000304"/>
    </source>
</evidence>
<dbReference type="STRING" id="283909.R7UJM8"/>
<evidence type="ECO:0000259" key="10">
    <source>
        <dbReference type="PROSITE" id="PS50011"/>
    </source>
</evidence>